<dbReference type="AlphaFoldDB" id="A0A9R0VVX0"/>
<evidence type="ECO:0000256" key="1">
    <source>
        <dbReference type="ARBA" id="ARBA00004141"/>
    </source>
</evidence>
<feature type="repeat" description="Solcar" evidence="6">
    <location>
        <begin position="133"/>
        <end position="241"/>
    </location>
</feature>
<evidence type="ECO:0000256" key="5">
    <source>
        <dbReference type="ARBA" id="ARBA00023136"/>
    </source>
</evidence>
<dbReference type="SUPFAM" id="SSF103506">
    <property type="entry name" value="Mitochondrial carrier"/>
    <property type="match status" value="1"/>
</dbReference>
<dbReference type="Proteomes" id="UP000324705">
    <property type="component" value="Chromosome 4A"/>
</dbReference>
<feature type="repeat" description="Solcar" evidence="6">
    <location>
        <begin position="256"/>
        <end position="342"/>
    </location>
</feature>
<evidence type="ECO:0008006" key="11">
    <source>
        <dbReference type="Google" id="ProtNLM"/>
    </source>
</evidence>
<organism evidence="9 10">
    <name type="scientific">Triticum turgidum subsp. durum</name>
    <name type="common">Durum wheat</name>
    <name type="synonym">Triticum durum</name>
    <dbReference type="NCBI Taxonomy" id="4567"/>
    <lineage>
        <taxon>Eukaryota</taxon>
        <taxon>Viridiplantae</taxon>
        <taxon>Streptophyta</taxon>
        <taxon>Embryophyta</taxon>
        <taxon>Tracheophyta</taxon>
        <taxon>Spermatophyta</taxon>
        <taxon>Magnoliopsida</taxon>
        <taxon>Liliopsida</taxon>
        <taxon>Poales</taxon>
        <taxon>Poaceae</taxon>
        <taxon>BOP clade</taxon>
        <taxon>Pooideae</taxon>
        <taxon>Triticodae</taxon>
        <taxon>Triticeae</taxon>
        <taxon>Triticinae</taxon>
        <taxon>Triticum</taxon>
    </lineage>
</organism>
<accession>A0A9R0VVX0</accession>
<dbReference type="InterPro" id="IPR002067">
    <property type="entry name" value="MCP"/>
</dbReference>
<dbReference type="Gramene" id="TRITD4Av1G042060.1">
    <property type="protein sequence ID" value="TRITD4Av1G042060.1"/>
    <property type="gene ID" value="TRITD4Av1G042060"/>
</dbReference>
<dbReference type="GO" id="GO:0055085">
    <property type="term" value="P:transmembrane transport"/>
    <property type="evidence" value="ECO:0007669"/>
    <property type="project" value="InterPro"/>
</dbReference>
<protein>
    <recommendedName>
        <fullName evidence="11">Mitochondrial carrier protein</fullName>
    </recommendedName>
</protein>
<evidence type="ECO:0000256" key="2">
    <source>
        <dbReference type="ARBA" id="ARBA00022448"/>
    </source>
</evidence>
<feature type="region of interest" description="Disordered" evidence="8">
    <location>
        <begin position="1"/>
        <end position="25"/>
    </location>
</feature>
<reference evidence="9 10" key="1">
    <citation type="submission" date="2017-09" db="EMBL/GenBank/DDBJ databases">
        <authorList>
            <consortium name="International Durum Wheat Genome Sequencing Consortium (IDWGSC)"/>
            <person name="Milanesi L."/>
        </authorList>
    </citation>
    <scope>NUCLEOTIDE SEQUENCE [LARGE SCALE GENOMIC DNA]</scope>
    <source>
        <strain evidence="10">cv. Svevo</strain>
    </source>
</reference>
<dbReference type="PROSITE" id="PS50920">
    <property type="entry name" value="SOLCAR"/>
    <property type="match status" value="3"/>
</dbReference>
<comment type="subcellular location">
    <subcellularLocation>
        <location evidence="1">Membrane</location>
        <topology evidence="1">Multi-pass membrane protein</topology>
    </subcellularLocation>
</comment>
<dbReference type="PANTHER" id="PTHR24089">
    <property type="entry name" value="SOLUTE CARRIER FAMILY 25"/>
    <property type="match status" value="1"/>
</dbReference>
<keyword evidence="2 7" id="KW-0813">Transport</keyword>
<dbReference type="InterPro" id="IPR018108">
    <property type="entry name" value="MCP_transmembrane"/>
</dbReference>
<proteinExistence type="inferred from homology"/>
<keyword evidence="10" id="KW-1185">Reference proteome</keyword>
<dbReference type="InterPro" id="IPR023395">
    <property type="entry name" value="MCP_dom_sf"/>
</dbReference>
<evidence type="ECO:0000313" key="9">
    <source>
        <dbReference type="EMBL" id="VAH89211.1"/>
    </source>
</evidence>
<dbReference type="GO" id="GO:0015711">
    <property type="term" value="P:organic anion transport"/>
    <property type="evidence" value="ECO:0007669"/>
    <property type="project" value="UniProtKB-ARBA"/>
</dbReference>
<dbReference type="GO" id="GO:0016020">
    <property type="term" value="C:membrane"/>
    <property type="evidence" value="ECO:0007669"/>
    <property type="project" value="UniProtKB-SubCell"/>
</dbReference>
<dbReference type="GO" id="GO:0015748">
    <property type="term" value="P:organophosphate ester transport"/>
    <property type="evidence" value="ECO:0007669"/>
    <property type="project" value="UniProtKB-ARBA"/>
</dbReference>
<sequence>MTDCAHPSSTSCPLASATDKPRTTPRMSRAWEVAGNCVPIEAFSFNGCSKREHGSPASPMVTVAACLPCARCNFVTHRVTPSIHAGCSSTPCPLRVSHVASRPCGSSCVSHGGKWDWGASILEMRVFSRAVGRGSLDSIIQASISQHEPGSGRQPPNRVHDELRPVGSPVCTYDYHCQRSMVQGMHSDVATMRNTSIWREASRIVYEEGLRAFWKGNLVTIAHRLPYSSISFYTYERYKNWLQMIPGLDSNGGLGADVGVRMVGGGLSGITAASLTYPLDLVRTRLAAQTNTAYYRGISHALFAICRDEGPRGLYKGLGPTLLGVGPSIAISFSVYETLRSHWLLERPCDSPIFISLACGSLSGVASSTFTFPLDLVRRRKQLEGAAGRANVYKTGLVGTFGHIIQTEGYRGLYRGILPEYCKVVPSVGLIFMTYETLKSMFTEGASDE</sequence>
<evidence type="ECO:0000256" key="8">
    <source>
        <dbReference type="SAM" id="MobiDB-lite"/>
    </source>
</evidence>
<evidence type="ECO:0000313" key="10">
    <source>
        <dbReference type="Proteomes" id="UP000324705"/>
    </source>
</evidence>
<keyword evidence="3 6" id="KW-0812">Transmembrane</keyword>
<gene>
    <name evidence="9" type="ORF">TRITD_4Av1G042060</name>
</gene>
<dbReference type="PRINTS" id="PR00926">
    <property type="entry name" value="MITOCARRIER"/>
</dbReference>
<keyword evidence="4" id="KW-0677">Repeat</keyword>
<comment type="similarity">
    <text evidence="7">Belongs to the mitochondrial carrier (TC 2.A.29) family.</text>
</comment>
<keyword evidence="5 6" id="KW-0472">Membrane</keyword>
<dbReference type="Pfam" id="PF00153">
    <property type="entry name" value="Mito_carr"/>
    <property type="match status" value="3"/>
</dbReference>
<evidence type="ECO:0000256" key="3">
    <source>
        <dbReference type="ARBA" id="ARBA00022692"/>
    </source>
</evidence>
<evidence type="ECO:0000256" key="4">
    <source>
        <dbReference type="ARBA" id="ARBA00022737"/>
    </source>
</evidence>
<evidence type="ECO:0000256" key="7">
    <source>
        <dbReference type="RuleBase" id="RU000488"/>
    </source>
</evidence>
<feature type="repeat" description="Solcar" evidence="6">
    <location>
        <begin position="351"/>
        <end position="441"/>
    </location>
</feature>
<name>A0A9R0VVX0_TRITD</name>
<evidence type="ECO:0000256" key="6">
    <source>
        <dbReference type="PROSITE-ProRule" id="PRU00282"/>
    </source>
</evidence>
<dbReference type="EMBL" id="LT934117">
    <property type="protein sequence ID" value="VAH89211.1"/>
    <property type="molecule type" value="Genomic_DNA"/>
</dbReference>
<dbReference type="Gene3D" id="1.50.40.10">
    <property type="entry name" value="Mitochondrial carrier domain"/>
    <property type="match status" value="1"/>
</dbReference>